<evidence type="ECO:0000256" key="1">
    <source>
        <dbReference type="SAM" id="MobiDB-lite"/>
    </source>
</evidence>
<dbReference type="EMBL" id="AVOT02021362">
    <property type="protein sequence ID" value="MBW0510140.1"/>
    <property type="molecule type" value="Genomic_DNA"/>
</dbReference>
<feature type="region of interest" description="Disordered" evidence="1">
    <location>
        <begin position="207"/>
        <end position="233"/>
    </location>
</feature>
<feature type="compositionally biased region" description="Low complexity" evidence="1">
    <location>
        <begin position="207"/>
        <end position="221"/>
    </location>
</feature>
<evidence type="ECO:0000313" key="2">
    <source>
        <dbReference type="EMBL" id="MBW0510140.1"/>
    </source>
</evidence>
<proteinExistence type="predicted"/>
<organism evidence="2 3">
    <name type="scientific">Austropuccinia psidii MF-1</name>
    <dbReference type="NCBI Taxonomy" id="1389203"/>
    <lineage>
        <taxon>Eukaryota</taxon>
        <taxon>Fungi</taxon>
        <taxon>Dikarya</taxon>
        <taxon>Basidiomycota</taxon>
        <taxon>Pucciniomycotina</taxon>
        <taxon>Pucciniomycetes</taxon>
        <taxon>Pucciniales</taxon>
        <taxon>Sphaerophragmiaceae</taxon>
        <taxon>Austropuccinia</taxon>
    </lineage>
</organism>
<name>A0A9Q3E002_9BASI</name>
<sequence length="233" mass="25324">MKDFRTERSQMARHPAVFSSSEEGVHPVLLIHVSEASASNLSNQDFELSSNLPHSITRLGLIAPAGKHNTNIPPKKTYKNPNLNISIPPLKDSTRVGLGTSISTSNSQDPVTPVFQTVHTPKIPPGAPGPADPEQIRRLEESWAANMATFGQISPAFPNFQPPTFSDYPIIRPGEEVLESNSFMMGTKVSNGKGKSTAQREMFALTASATTPTFPPSSLSLEFKKSEERNEEA</sequence>
<dbReference type="Proteomes" id="UP000765509">
    <property type="component" value="Unassembled WGS sequence"/>
</dbReference>
<dbReference type="AlphaFoldDB" id="A0A9Q3E002"/>
<dbReference type="OrthoDB" id="2498459at2759"/>
<comment type="caution">
    <text evidence="2">The sequence shown here is derived from an EMBL/GenBank/DDBJ whole genome shotgun (WGS) entry which is preliminary data.</text>
</comment>
<evidence type="ECO:0000313" key="3">
    <source>
        <dbReference type="Proteomes" id="UP000765509"/>
    </source>
</evidence>
<keyword evidence="3" id="KW-1185">Reference proteome</keyword>
<accession>A0A9Q3E002</accession>
<feature type="compositionally biased region" description="Basic and acidic residues" evidence="1">
    <location>
        <begin position="222"/>
        <end position="233"/>
    </location>
</feature>
<protein>
    <submittedName>
        <fullName evidence="2">Uncharacterized protein</fullName>
    </submittedName>
</protein>
<reference evidence="2" key="1">
    <citation type="submission" date="2021-03" db="EMBL/GenBank/DDBJ databases">
        <title>Draft genome sequence of rust myrtle Austropuccinia psidii MF-1, a brazilian biotype.</title>
        <authorList>
            <person name="Quecine M.C."/>
            <person name="Pachon D.M.R."/>
            <person name="Bonatelli M.L."/>
            <person name="Correr F.H."/>
            <person name="Franceschini L.M."/>
            <person name="Leite T.F."/>
            <person name="Margarido G.R.A."/>
            <person name="Almeida C.A."/>
            <person name="Ferrarezi J.A."/>
            <person name="Labate C.A."/>
        </authorList>
    </citation>
    <scope>NUCLEOTIDE SEQUENCE</scope>
    <source>
        <strain evidence="2">MF-1</strain>
    </source>
</reference>
<gene>
    <name evidence="2" type="ORF">O181_049855</name>
</gene>